<name>A0A1I3TDL8_9BACT</name>
<dbReference type="GO" id="GO:0005524">
    <property type="term" value="F:ATP binding"/>
    <property type="evidence" value="ECO:0007669"/>
    <property type="project" value="InterPro"/>
</dbReference>
<evidence type="ECO:0000259" key="1">
    <source>
        <dbReference type="PROSITE" id="PS50990"/>
    </source>
</evidence>
<dbReference type="GO" id="GO:0016020">
    <property type="term" value="C:membrane"/>
    <property type="evidence" value="ECO:0007669"/>
    <property type="project" value="InterPro"/>
</dbReference>
<dbReference type="Gene3D" id="3.90.70.10">
    <property type="entry name" value="Cysteine proteinases"/>
    <property type="match status" value="1"/>
</dbReference>
<gene>
    <name evidence="2" type="ORF">SAMN04488082_105178</name>
</gene>
<dbReference type="EMBL" id="FORX01000005">
    <property type="protein sequence ID" value="SFJ68603.1"/>
    <property type="molecule type" value="Genomic_DNA"/>
</dbReference>
<organism evidence="2 3">
    <name type="scientific">Desulfomicrobium apsheronum</name>
    <dbReference type="NCBI Taxonomy" id="52560"/>
    <lineage>
        <taxon>Bacteria</taxon>
        <taxon>Pseudomonadati</taxon>
        <taxon>Thermodesulfobacteriota</taxon>
        <taxon>Desulfovibrionia</taxon>
        <taxon>Desulfovibrionales</taxon>
        <taxon>Desulfomicrobiaceae</taxon>
        <taxon>Desulfomicrobium</taxon>
    </lineage>
</organism>
<dbReference type="GO" id="GO:0008233">
    <property type="term" value="F:peptidase activity"/>
    <property type="evidence" value="ECO:0007669"/>
    <property type="project" value="InterPro"/>
</dbReference>
<feature type="domain" description="Peptidase C39" evidence="1">
    <location>
        <begin position="33"/>
        <end position="165"/>
    </location>
</feature>
<keyword evidence="3" id="KW-1185">Reference proteome</keyword>
<dbReference type="InterPro" id="IPR005074">
    <property type="entry name" value="Peptidase_C39"/>
</dbReference>
<evidence type="ECO:0000313" key="2">
    <source>
        <dbReference type="EMBL" id="SFJ68603.1"/>
    </source>
</evidence>
<proteinExistence type="predicted"/>
<reference evidence="3" key="1">
    <citation type="submission" date="2016-10" db="EMBL/GenBank/DDBJ databases">
        <authorList>
            <person name="Varghese N."/>
            <person name="Submissions S."/>
        </authorList>
    </citation>
    <scope>NUCLEOTIDE SEQUENCE [LARGE SCALE GENOMIC DNA]</scope>
    <source>
        <strain evidence="3">DSM 5918</strain>
    </source>
</reference>
<sequence length="169" mass="18913">MFSCAGCLQRPAFQPVQESFPRAVRLQVPFVPQTQVNDCGPAALASVLAFHGRHVALDEVTRRVFTPGLERSLLPDMENHARSLGFTTRSGRGDLDMVRAMIDSGGPVILMLDMGTKMFSQGHYVVVYGYDHDPGGLLMHVGTSGDMFLPNRDLLDRWERMNRLYLFLE</sequence>
<dbReference type="AlphaFoldDB" id="A0A1I3TDL8"/>
<dbReference type="GO" id="GO:0006508">
    <property type="term" value="P:proteolysis"/>
    <property type="evidence" value="ECO:0007669"/>
    <property type="project" value="InterPro"/>
</dbReference>
<evidence type="ECO:0000313" key="3">
    <source>
        <dbReference type="Proteomes" id="UP000198635"/>
    </source>
</evidence>
<dbReference type="Pfam" id="PF03412">
    <property type="entry name" value="Peptidase_C39"/>
    <property type="match status" value="1"/>
</dbReference>
<accession>A0A1I3TDL8</accession>
<dbReference type="Proteomes" id="UP000198635">
    <property type="component" value="Unassembled WGS sequence"/>
</dbReference>
<dbReference type="STRING" id="52560.SAMN04488082_105178"/>
<dbReference type="PROSITE" id="PS50990">
    <property type="entry name" value="PEPTIDASE_C39"/>
    <property type="match status" value="1"/>
</dbReference>
<protein>
    <submittedName>
        <fullName evidence="2">Peptidase C39 family protein</fullName>
    </submittedName>
</protein>